<accession>A0A317Y393</accession>
<feature type="domain" description="Mechanosensitive ion channel MscS" evidence="6">
    <location>
        <begin position="93"/>
        <end position="161"/>
    </location>
</feature>
<keyword evidence="3" id="KW-0812">Transmembrane</keyword>
<sequence>MTMTSYTIGGVDHRYTNGGSRLGEPSRWLSALASCLASVSAAMGFDFTMKALYTGVWIASVSLFMELLGFNTQKWITAGGFGTVLLTLAGREIFTNFLSSVMINATRPFVVNEWIDAKIDGVDVSGIVEHVGLWSPTLIRGVDREAIYIPNHKFTVSILRNNTQRTHWRIKTYLAISHMDAGKIGTIVADMRKVLAKNPHIEQQKLHRRVFFEKIDPKNQALMVLDME</sequence>
<dbReference type="Gene3D" id="2.30.30.60">
    <property type="match status" value="1"/>
</dbReference>
<protein>
    <submittedName>
        <fullName evidence="9">Mechanosensitive ion channel protein 2, chloroplastic</fullName>
    </submittedName>
</protein>
<evidence type="ECO:0000256" key="1">
    <source>
        <dbReference type="ARBA" id="ARBA00004141"/>
    </source>
</evidence>
<dbReference type="EMBL" id="NCVQ01000001">
    <property type="protein sequence ID" value="PWZ52701.1"/>
    <property type="molecule type" value="Genomic_DNA"/>
</dbReference>
<dbReference type="Pfam" id="PF24956">
    <property type="entry name" value="Msl2-3_C"/>
    <property type="match status" value="1"/>
</dbReference>
<feature type="domain" description="Mechanosensitive channel protein 2/3 transmembrane" evidence="8">
    <location>
        <begin position="40"/>
        <end position="91"/>
    </location>
</feature>
<dbReference type="InterPro" id="IPR010920">
    <property type="entry name" value="LSM_dom_sf"/>
</dbReference>
<comment type="subcellular location">
    <subcellularLocation>
        <location evidence="1">Membrane</location>
        <topology evidence="1">Multi-pass membrane protein</topology>
    </subcellularLocation>
</comment>
<dbReference type="InterPro" id="IPR023408">
    <property type="entry name" value="MscS_beta-dom_sf"/>
</dbReference>
<comment type="caution">
    <text evidence="9">The sequence shown here is derived from an EMBL/GenBank/DDBJ whole genome shotgun (WGS) entry which is preliminary data.</text>
</comment>
<dbReference type="Pfam" id="PF25237">
    <property type="entry name" value="MSL2_3"/>
    <property type="match status" value="1"/>
</dbReference>
<dbReference type="GO" id="GO:0055085">
    <property type="term" value="P:transmembrane transport"/>
    <property type="evidence" value="ECO:0007669"/>
    <property type="project" value="InterPro"/>
</dbReference>
<organism evidence="9">
    <name type="scientific">Zea mays</name>
    <name type="common">Maize</name>
    <dbReference type="NCBI Taxonomy" id="4577"/>
    <lineage>
        <taxon>Eukaryota</taxon>
        <taxon>Viridiplantae</taxon>
        <taxon>Streptophyta</taxon>
        <taxon>Embryophyta</taxon>
        <taxon>Tracheophyta</taxon>
        <taxon>Spermatophyta</taxon>
        <taxon>Magnoliopsida</taxon>
        <taxon>Liliopsida</taxon>
        <taxon>Poales</taxon>
        <taxon>Poaceae</taxon>
        <taxon>PACMAD clade</taxon>
        <taxon>Panicoideae</taxon>
        <taxon>Andropogonodae</taxon>
        <taxon>Andropogoneae</taxon>
        <taxon>Tripsacinae</taxon>
        <taxon>Zea</taxon>
    </lineage>
</organism>
<name>A0A317Y393_MAIZE</name>
<reference evidence="9" key="1">
    <citation type="journal article" date="2018" name="Nat. Genet.">
        <title>Extensive intraspecific gene order and gene structural variations between Mo17 and other maize genomes.</title>
        <authorList>
            <person name="Sun S."/>
            <person name="Zhou Y."/>
            <person name="Chen J."/>
            <person name="Shi J."/>
            <person name="Zhao H."/>
            <person name="Zhao H."/>
            <person name="Song W."/>
            <person name="Zhang M."/>
            <person name="Cui Y."/>
            <person name="Dong X."/>
            <person name="Liu H."/>
            <person name="Ma X."/>
            <person name="Jiao Y."/>
            <person name="Wang B."/>
            <person name="Wei X."/>
            <person name="Stein J.C."/>
            <person name="Glaubitz J.C."/>
            <person name="Lu F."/>
            <person name="Yu G."/>
            <person name="Liang C."/>
            <person name="Fengler K."/>
            <person name="Li B."/>
            <person name="Rafalski A."/>
            <person name="Schnable P.S."/>
            <person name="Ware D.H."/>
            <person name="Buckler E.S."/>
            <person name="Lai J."/>
        </authorList>
    </citation>
    <scope>NUCLEOTIDE SEQUENCE [LARGE SCALE GENOMIC DNA]</scope>
    <source>
        <tissue evidence="9">Seedling</tissue>
    </source>
</reference>
<proteinExistence type="inferred from homology"/>
<dbReference type="InterPro" id="IPR056876">
    <property type="entry name" value="Msl2-3_C"/>
</dbReference>
<dbReference type="Pfam" id="PF00924">
    <property type="entry name" value="MS_channel_2nd"/>
    <property type="match status" value="1"/>
</dbReference>
<dbReference type="PANTHER" id="PTHR43634">
    <property type="entry name" value="OW CONDUCTANCE MECHANOSENSITIVE CHANNEL"/>
    <property type="match status" value="1"/>
</dbReference>
<dbReference type="InterPro" id="IPR045042">
    <property type="entry name" value="YnaI-like"/>
</dbReference>
<evidence type="ECO:0000313" key="9">
    <source>
        <dbReference type="EMBL" id="PWZ52701.1"/>
    </source>
</evidence>
<dbReference type="InterPro" id="IPR057483">
    <property type="entry name" value="MSL2/3_TM_dom"/>
</dbReference>
<dbReference type="GO" id="GO:0016020">
    <property type="term" value="C:membrane"/>
    <property type="evidence" value="ECO:0007669"/>
    <property type="project" value="UniProtKB-SubCell"/>
</dbReference>
<dbReference type="PANTHER" id="PTHR43634:SF2">
    <property type="entry name" value="LOW CONDUCTANCE MECHANOSENSITIVE CHANNEL YNAI"/>
    <property type="match status" value="1"/>
</dbReference>
<comment type="similarity">
    <text evidence="2">Belongs to the MscS (TC 1.A.23) family.</text>
</comment>
<dbReference type="SUPFAM" id="SSF50182">
    <property type="entry name" value="Sm-like ribonucleoproteins"/>
    <property type="match status" value="1"/>
</dbReference>
<feature type="domain" description="Mechanosensitive ion channel protein 2/3 C-terminal" evidence="7">
    <location>
        <begin position="168"/>
        <end position="224"/>
    </location>
</feature>
<keyword evidence="4" id="KW-1133">Transmembrane helix</keyword>
<evidence type="ECO:0000256" key="5">
    <source>
        <dbReference type="ARBA" id="ARBA00023136"/>
    </source>
</evidence>
<dbReference type="Proteomes" id="UP000251960">
    <property type="component" value="Chromosome 1"/>
</dbReference>
<dbReference type="InterPro" id="IPR006685">
    <property type="entry name" value="MscS_channel_2nd"/>
</dbReference>
<evidence type="ECO:0000256" key="4">
    <source>
        <dbReference type="ARBA" id="ARBA00022989"/>
    </source>
</evidence>
<gene>
    <name evidence="9" type="primary">MSL2_0</name>
    <name evidence="9" type="ORF">Zm00014a_025634</name>
</gene>
<evidence type="ECO:0000259" key="6">
    <source>
        <dbReference type="Pfam" id="PF00924"/>
    </source>
</evidence>
<evidence type="ECO:0000256" key="3">
    <source>
        <dbReference type="ARBA" id="ARBA00022692"/>
    </source>
</evidence>
<evidence type="ECO:0000259" key="7">
    <source>
        <dbReference type="Pfam" id="PF24956"/>
    </source>
</evidence>
<dbReference type="AlphaFoldDB" id="A0A317Y393"/>
<dbReference type="Gene3D" id="1.10.287.1260">
    <property type="match status" value="1"/>
</dbReference>
<evidence type="ECO:0000256" key="2">
    <source>
        <dbReference type="ARBA" id="ARBA00008017"/>
    </source>
</evidence>
<dbReference type="ExpressionAtlas" id="A0A317Y393">
    <property type="expression patterns" value="baseline and differential"/>
</dbReference>
<keyword evidence="5" id="KW-0472">Membrane</keyword>
<evidence type="ECO:0000259" key="8">
    <source>
        <dbReference type="Pfam" id="PF25237"/>
    </source>
</evidence>